<dbReference type="Pfam" id="PF17171">
    <property type="entry name" value="GST_C_6"/>
    <property type="match status" value="1"/>
</dbReference>
<dbReference type="InterPro" id="IPR026928">
    <property type="entry name" value="FAX/IsoI-like"/>
</dbReference>
<proteinExistence type="inferred from homology"/>
<protein>
    <submittedName>
        <fullName evidence="4">Uncharacterized protein</fullName>
    </submittedName>
</protein>
<organism evidence="4 5">
    <name type="scientific">Tegillarca granosa</name>
    <name type="common">Malaysian cockle</name>
    <name type="synonym">Anadara granosa</name>
    <dbReference type="NCBI Taxonomy" id="220873"/>
    <lineage>
        <taxon>Eukaryota</taxon>
        <taxon>Metazoa</taxon>
        <taxon>Spiralia</taxon>
        <taxon>Lophotrochozoa</taxon>
        <taxon>Mollusca</taxon>
        <taxon>Bivalvia</taxon>
        <taxon>Autobranchia</taxon>
        <taxon>Pteriomorphia</taxon>
        <taxon>Arcoida</taxon>
        <taxon>Arcoidea</taxon>
        <taxon>Arcidae</taxon>
        <taxon>Tegillarca</taxon>
    </lineage>
</organism>
<feature type="domain" description="Thioredoxin-like fold" evidence="3">
    <location>
        <begin position="15"/>
        <end position="67"/>
    </location>
</feature>
<name>A0ABQ9FYL7_TEGGR</name>
<dbReference type="SFLD" id="SFLDS00019">
    <property type="entry name" value="Glutathione_Transferase_(cytos"/>
    <property type="match status" value="1"/>
</dbReference>
<feature type="domain" description="Metaxin glutathione S-transferase" evidence="2">
    <location>
        <begin position="113"/>
        <end position="174"/>
    </location>
</feature>
<dbReference type="Pfam" id="PF17172">
    <property type="entry name" value="GST_N_4"/>
    <property type="match status" value="1"/>
</dbReference>
<dbReference type="InterPro" id="IPR040079">
    <property type="entry name" value="Glutathione_S-Trfase"/>
</dbReference>
<evidence type="ECO:0000256" key="1">
    <source>
        <dbReference type="ARBA" id="ARBA00006475"/>
    </source>
</evidence>
<dbReference type="InterPro" id="IPR050931">
    <property type="entry name" value="Mito_Protein_Transport_Metaxin"/>
</dbReference>
<dbReference type="Gene3D" id="1.20.1050.10">
    <property type="match status" value="1"/>
</dbReference>
<dbReference type="CDD" id="cd03193">
    <property type="entry name" value="GST_C_Metaxin"/>
    <property type="match status" value="1"/>
</dbReference>
<dbReference type="SUPFAM" id="SSF47616">
    <property type="entry name" value="GST C-terminal domain-like"/>
    <property type="match status" value="1"/>
</dbReference>
<comment type="caution">
    <text evidence="4">The sequence shown here is derived from an EMBL/GenBank/DDBJ whole genome shotgun (WGS) entry which is preliminary data.</text>
</comment>
<evidence type="ECO:0000313" key="4">
    <source>
        <dbReference type="EMBL" id="KAJ8322338.1"/>
    </source>
</evidence>
<dbReference type="PANTHER" id="PTHR12289">
    <property type="entry name" value="METAXIN RELATED"/>
    <property type="match status" value="1"/>
</dbReference>
<evidence type="ECO:0000259" key="2">
    <source>
        <dbReference type="Pfam" id="PF17171"/>
    </source>
</evidence>
<dbReference type="SFLD" id="SFLDG01180">
    <property type="entry name" value="SUF1"/>
    <property type="match status" value="1"/>
</dbReference>
<reference evidence="4 5" key="1">
    <citation type="submission" date="2022-12" db="EMBL/GenBank/DDBJ databases">
        <title>Chromosome-level genome of Tegillarca granosa.</title>
        <authorList>
            <person name="Kim J."/>
        </authorList>
    </citation>
    <scope>NUCLEOTIDE SEQUENCE [LARGE SCALE GENOMIC DNA]</scope>
    <source>
        <strain evidence="4">Teg-2019</strain>
        <tissue evidence="4">Adductor muscle</tissue>
    </source>
</reference>
<dbReference type="Proteomes" id="UP001217089">
    <property type="component" value="Unassembled WGS sequence"/>
</dbReference>
<evidence type="ECO:0000313" key="5">
    <source>
        <dbReference type="Proteomes" id="UP001217089"/>
    </source>
</evidence>
<dbReference type="PANTHER" id="PTHR12289:SF41">
    <property type="entry name" value="FAILED AXON CONNECTIONS-RELATED"/>
    <property type="match status" value="1"/>
</dbReference>
<dbReference type="EMBL" id="JARBDR010000018">
    <property type="protein sequence ID" value="KAJ8322338.1"/>
    <property type="molecule type" value="Genomic_DNA"/>
</dbReference>
<keyword evidence="5" id="KW-1185">Reference proteome</keyword>
<dbReference type="SFLD" id="SFLDG01200">
    <property type="entry name" value="SUF1.1"/>
    <property type="match status" value="1"/>
</dbReference>
<gene>
    <name evidence="4" type="ORF">KUTeg_000809</name>
</gene>
<comment type="similarity">
    <text evidence="1">Belongs to the FAX family.</text>
</comment>
<accession>A0ABQ9FYL7</accession>
<dbReference type="InterPro" id="IPR012336">
    <property type="entry name" value="Thioredoxin-like_fold"/>
</dbReference>
<evidence type="ECO:0000259" key="3">
    <source>
        <dbReference type="Pfam" id="PF17172"/>
    </source>
</evidence>
<dbReference type="InterPro" id="IPR036282">
    <property type="entry name" value="Glutathione-S-Trfase_C_sf"/>
</dbReference>
<dbReference type="InterPro" id="IPR033468">
    <property type="entry name" value="Metaxin_GST"/>
</dbReference>
<sequence length="193" mass="23075">MKLETYLRIHKIPYQDTQFIIKYLNNLRHIDYDDHLTPEMKSSAHALQRMVDEHTYWIMIHYRWVIDNEKKEMRQTKWSNFKIWLVTKIAKIQTYIQGVGRHTNSEVLELLDQDVGALSSYLGEKPYMLGDNPSKLDCSVFGQLSQFKWHLSETDANKLIIEKYPNINKYLERMKTTYWPDWEDSITHGCGDK</sequence>